<reference evidence="7" key="1">
    <citation type="submission" date="2019-08" db="EMBL/GenBank/DDBJ databases">
        <authorList>
            <person name="Kucharzyk K."/>
            <person name="Murdoch R.W."/>
            <person name="Higgins S."/>
            <person name="Loffler F."/>
        </authorList>
    </citation>
    <scope>NUCLEOTIDE SEQUENCE</scope>
</reference>
<dbReference type="InterPro" id="IPR001155">
    <property type="entry name" value="OxRdtase_FMN_N"/>
</dbReference>
<name>A0A645G0W1_9ZZZZ</name>
<keyword evidence="3" id="KW-0288">FMN</keyword>
<dbReference type="GO" id="GO:0050661">
    <property type="term" value="F:NADP binding"/>
    <property type="evidence" value="ECO:0007669"/>
    <property type="project" value="InterPro"/>
</dbReference>
<dbReference type="Gene3D" id="3.20.20.70">
    <property type="entry name" value="Aldolase class I"/>
    <property type="match status" value="1"/>
</dbReference>
<evidence type="ECO:0000256" key="1">
    <source>
        <dbReference type="ARBA" id="ARBA00001917"/>
    </source>
</evidence>
<dbReference type="GO" id="GO:0010181">
    <property type="term" value="F:FMN binding"/>
    <property type="evidence" value="ECO:0007669"/>
    <property type="project" value="InterPro"/>
</dbReference>
<accession>A0A645G0W1</accession>
<dbReference type="PANTHER" id="PTHR43303">
    <property type="entry name" value="NADPH DEHYDROGENASE C23G7.10C-RELATED"/>
    <property type="match status" value="1"/>
</dbReference>
<comment type="caution">
    <text evidence="7">The sequence shown here is derived from an EMBL/GenBank/DDBJ whole genome shotgun (WGS) entry which is preliminary data.</text>
</comment>
<dbReference type="InterPro" id="IPR013785">
    <property type="entry name" value="Aldolase_TIM"/>
</dbReference>
<evidence type="ECO:0000313" key="7">
    <source>
        <dbReference type="EMBL" id="MPN19459.1"/>
    </source>
</evidence>
<proteinExistence type="predicted"/>
<evidence type="ECO:0000256" key="4">
    <source>
        <dbReference type="ARBA" id="ARBA00022857"/>
    </source>
</evidence>
<organism evidence="7">
    <name type="scientific">bioreactor metagenome</name>
    <dbReference type="NCBI Taxonomy" id="1076179"/>
    <lineage>
        <taxon>unclassified sequences</taxon>
        <taxon>metagenomes</taxon>
        <taxon>ecological metagenomes</taxon>
    </lineage>
</organism>
<evidence type="ECO:0000256" key="5">
    <source>
        <dbReference type="ARBA" id="ARBA00023002"/>
    </source>
</evidence>
<sequence length="257" mass="28668">MKRLVDMVHSQGAKIALQINHAGRKSQAAVFPHLAPSAVPYNEHPVDYEEMTPAQTDAVINAFARAAGRANEAGFDGLELHGAHGYLIHQFLSPLSNQRRDAYGQDTSLFLRRVADAVSARWPEEKPLWIRISATDWLQGSVAVSDWVNWLNALKGKIDMVHVSSGALQKADVHVYPGYMLPLAEEIRRGTGLPVIGVGFMDEDQLIMNALEEGRCDLIALGRELLRNPNKFNDLALRFGREDLVTKAYRRGYKEKL</sequence>
<gene>
    <name evidence="7" type="primary">namA_12</name>
    <name evidence="7" type="ORF">SDC9_166828</name>
</gene>
<keyword evidence="5 7" id="KW-0560">Oxidoreductase</keyword>
<protein>
    <submittedName>
        <fullName evidence="7">NADPH dehydrogenase</fullName>
        <ecNumber evidence="7">1.6.99.1</ecNumber>
    </submittedName>
</protein>
<dbReference type="EMBL" id="VSSQ01067018">
    <property type="protein sequence ID" value="MPN19459.1"/>
    <property type="molecule type" value="Genomic_DNA"/>
</dbReference>
<evidence type="ECO:0000259" key="6">
    <source>
        <dbReference type="Pfam" id="PF00724"/>
    </source>
</evidence>
<dbReference type="GO" id="GO:0003959">
    <property type="term" value="F:NADPH dehydrogenase activity"/>
    <property type="evidence" value="ECO:0007669"/>
    <property type="project" value="UniProtKB-EC"/>
</dbReference>
<feature type="domain" description="NADH:flavin oxidoreductase/NADH oxidase N-terminal" evidence="6">
    <location>
        <begin position="2"/>
        <end position="230"/>
    </location>
</feature>
<keyword evidence="4" id="KW-0521">NADP</keyword>
<dbReference type="AlphaFoldDB" id="A0A645G0W1"/>
<dbReference type="Pfam" id="PF00724">
    <property type="entry name" value="Oxidored_FMN"/>
    <property type="match status" value="1"/>
</dbReference>
<evidence type="ECO:0000256" key="2">
    <source>
        <dbReference type="ARBA" id="ARBA00022630"/>
    </source>
</evidence>
<evidence type="ECO:0000256" key="3">
    <source>
        <dbReference type="ARBA" id="ARBA00022643"/>
    </source>
</evidence>
<dbReference type="PANTHER" id="PTHR43303:SF4">
    <property type="entry name" value="NADPH DEHYDROGENASE C23G7.10C-RELATED"/>
    <property type="match status" value="1"/>
</dbReference>
<keyword evidence="2" id="KW-0285">Flavoprotein</keyword>
<comment type="cofactor">
    <cofactor evidence="1">
        <name>FMN</name>
        <dbReference type="ChEBI" id="CHEBI:58210"/>
    </cofactor>
</comment>
<dbReference type="InterPro" id="IPR044152">
    <property type="entry name" value="YqjM-like"/>
</dbReference>
<dbReference type="SUPFAM" id="SSF51395">
    <property type="entry name" value="FMN-linked oxidoreductases"/>
    <property type="match status" value="1"/>
</dbReference>
<dbReference type="EC" id="1.6.99.1" evidence="7"/>